<name>A0A1Z4LU79_9CYAN</name>
<organism evidence="3 4">
    <name type="scientific">Calothrix parasitica NIES-267</name>
    <dbReference type="NCBI Taxonomy" id="1973488"/>
    <lineage>
        <taxon>Bacteria</taxon>
        <taxon>Bacillati</taxon>
        <taxon>Cyanobacteriota</taxon>
        <taxon>Cyanophyceae</taxon>
        <taxon>Nostocales</taxon>
        <taxon>Calotrichaceae</taxon>
        <taxon>Calothrix</taxon>
    </lineage>
</organism>
<dbReference type="Pfam" id="PF13581">
    <property type="entry name" value="HATPase_c_2"/>
    <property type="match status" value="1"/>
</dbReference>
<dbReference type="GO" id="GO:0004674">
    <property type="term" value="F:protein serine/threonine kinase activity"/>
    <property type="evidence" value="ECO:0007669"/>
    <property type="project" value="UniProtKB-KW"/>
</dbReference>
<keyword evidence="4" id="KW-1185">Reference proteome</keyword>
<evidence type="ECO:0000259" key="2">
    <source>
        <dbReference type="Pfam" id="PF13581"/>
    </source>
</evidence>
<keyword evidence="3" id="KW-0808">Transferase</keyword>
<dbReference type="PANTHER" id="PTHR35526:SF6">
    <property type="entry name" value="SLR1861 PROTEIN"/>
    <property type="match status" value="1"/>
</dbReference>
<dbReference type="PANTHER" id="PTHR35526">
    <property type="entry name" value="ANTI-SIGMA-F FACTOR RSBW-RELATED"/>
    <property type="match status" value="1"/>
</dbReference>
<dbReference type="AlphaFoldDB" id="A0A1Z4LU79"/>
<sequence>MESIIVSGNLESLDIISDYVITAAGKANLDSKKTYKLRLAVDEIATNIVIHGYQEAEIQGDIVCRAEFSDTNLKIHLEDSGMQYDATQQQQPDDLYKPLEERHIGGLGIYLAINGVDKYIYERHGNLNSNIFIVNTK</sequence>
<dbReference type="EMBL" id="AP018227">
    <property type="protein sequence ID" value="BAY84807.1"/>
    <property type="molecule type" value="Genomic_DNA"/>
</dbReference>
<evidence type="ECO:0000256" key="1">
    <source>
        <dbReference type="ARBA" id="ARBA00022527"/>
    </source>
</evidence>
<gene>
    <name evidence="3" type="ORF">NIES267_43040</name>
</gene>
<dbReference type="InterPro" id="IPR036890">
    <property type="entry name" value="HATPase_C_sf"/>
</dbReference>
<dbReference type="InterPro" id="IPR050267">
    <property type="entry name" value="Anti-sigma-factor_SerPK"/>
</dbReference>
<accession>A0A1Z4LU79</accession>
<dbReference type="Gene3D" id="3.30.565.10">
    <property type="entry name" value="Histidine kinase-like ATPase, C-terminal domain"/>
    <property type="match status" value="1"/>
</dbReference>
<keyword evidence="1 3" id="KW-0723">Serine/threonine-protein kinase</keyword>
<dbReference type="CDD" id="cd16936">
    <property type="entry name" value="HATPase_RsbW-like"/>
    <property type="match status" value="1"/>
</dbReference>
<dbReference type="Proteomes" id="UP000218418">
    <property type="component" value="Chromosome"/>
</dbReference>
<reference evidence="3 4" key="1">
    <citation type="submission" date="2017-06" db="EMBL/GenBank/DDBJ databases">
        <title>Genome sequencing of cyanobaciteial culture collection at National Institute for Environmental Studies (NIES).</title>
        <authorList>
            <person name="Hirose Y."/>
            <person name="Shimura Y."/>
            <person name="Fujisawa T."/>
            <person name="Nakamura Y."/>
            <person name="Kawachi M."/>
        </authorList>
    </citation>
    <scope>NUCLEOTIDE SEQUENCE [LARGE SCALE GENOMIC DNA]</scope>
    <source>
        <strain evidence="3 4">NIES-267</strain>
    </source>
</reference>
<dbReference type="OrthoDB" id="9792240at2"/>
<proteinExistence type="predicted"/>
<evidence type="ECO:0000313" key="4">
    <source>
        <dbReference type="Proteomes" id="UP000218418"/>
    </source>
</evidence>
<protein>
    <submittedName>
        <fullName evidence="3">Putative anti-sigma regulatory factor serine/threonine protein kinase</fullName>
    </submittedName>
</protein>
<evidence type="ECO:0000313" key="3">
    <source>
        <dbReference type="EMBL" id="BAY84807.1"/>
    </source>
</evidence>
<feature type="domain" description="Histidine kinase/HSP90-like ATPase" evidence="2">
    <location>
        <begin position="9"/>
        <end position="126"/>
    </location>
</feature>
<dbReference type="InterPro" id="IPR003594">
    <property type="entry name" value="HATPase_dom"/>
</dbReference>
<keyword evidence="3" id="KW-0418">Kinase</keyword>
<dbReference type="SUPFAM" id="SSF55874">
    <property type="entry name" value="ATPase domain of HSP90 chaperone/DNA topoisomerase II/histidine kinase"/>
    <property type="match status" value="1"/>
</dbReference>